<dbReference type="KEGG" id="hlr:HALLA_17615"/>
<protein>
    <submittedName>
        <fullName evidence="7">Copper ABC transporter ATP-binding protein</fullName>
    </submittedName>
</protein>
<proteinExistence type="inferred from homology"/>
<dbReference type="InterPro" id="IPR027417">
    <property type="entry name" value="P-loop_NTPase"/>
</dbReference>
<evidence type="ECO:0000256" key="5">
    <source>
        <dbReference type="SAM" id="MobiDB-lite"/>
    </source>
</evidence>
<dbReference type="AlphaFoldDB" id="W0JT10"/>
<organism evidence="7 8">
    <name type="scientific">Halostagnicola larsenii XH-48</name>
    <dbReference type="NCBI Taxonomy" id="797299"/>
    <lineage>
        <taxon>Archaea</taxon>
        <taxon>Methanobacteriati</taxon>
        <taxon>Methanobacteriota</taxon>
        <taxon>Stenosarchaea group</taxon>
        <taxon>Halobacteria</taxon>
        <taxon>Halobacteriales</taxon>
        <taxon>Natrialbaceae</taxon>
        <taxon>Halostagnicola</taxon>
    </lineage>
</organism>
<dbReference type="GO" id="GO:0016887">
    <property type="term" value="F:ATP hydrolysis activity"/>
    <property type="evidence" value="ECO:0007669"/>
    <property type="project" value="InterPro"/>
</dbReference>
<dbReference type="HOGENOM" id="CLU_000604_1_2_2"/>
<dbReference type="eggNOG" id="arCOG00196">
    <property type="taxonomic scope" value="Archaea"/>
</dbReference>
<dbReference type="EMBL" id="CP007055">
    <property type="protein sequence ID" value="AHG00345.1"/>
    <property type="molecule type" value="Genomic_DNA"/>
</dbReference>
<dbReference type="PANTHER" id="PTHR43335:SF4">
    <property type="entry name" value="ABC TRANSPORTER, ATP-BINDING PROTEIN"/>
    <property type="match status" value="1"/>
</dbReference>
<dbReference type="CDD" id="cd03230">
    <property type="entry name" value="ABC_DR_subfamily_A"/>
    <property type="match status" value="1"/>
</dbReference>
<comment type="similarity">
    <text evidence="1">Belongs to the ABC transporter superfamily.</text>
</comment>
<dbReference type="RefSeq" id="WP_049953589.1">
    <property type="nucleotide sequence ID" value="NZ_CP007055.1"/>
</dbReference>
<keyword evidence="3" id="KW-0547">Nucleotide-binding</keyword>
<dbReference type="STRING" id="797299.HALLA_17615"/>
<dbReference type="PANTHER" id="PTHR43335">
    <property type="entry name" value="ABC TRANSPORTER, ATP-BINDING PROTEIN"/>
    <property type="match status" value="1"/>
</dbReference>
<dbReference type="Pfam" id="PF00005">
    <property type="entry name" value="ABC_tran"/>
    <property type="match status" value="1"/>
</dbReference>
<dbReference type="OrthoDB" id="87732at2157"/>
<dbReference type="InterPro" id="IPR003439">
    <property type="entry name" value="ABC_transporter-like_ATP-bd"/>
</dbReference>
<evidence type="ECO:0000313" key="8">
    <source>
        <dbReference type="Proteomes" id="UP000019024"/>
    </source>
</evidence>
<gene>
    <name evidence="7" type="ORF">HALLA_17615</name>
</gene>
<dbReference type="PROSITE" id="PS50893">
    <property type="entry name" value="ABC_TRANSPORTER_2"/>
    <property type="match status" value="1"/>
</dbReference>
<keyword evidence="4 7" id="KW-0067">ATP-binding</keyword>
<accession>W0JT10</accession>
<dbReference type="PATRIC" id="fig|797299.3.peg.2527"/>
<evidence type="ECO:0000256" key="4">
    <source>
        <dbReference type="ARBA" id="ARBA00022840"/>
    </source>
</evidence>
<evidence type="ECO:0000256" key="1">
    <source>
        <dbReference type="ARBA" id="ARBA00005417"/>
    </source>
</evidence>
<evidence type="ECO:0000259" key="6">
    <source>
        <dbReference type="PROSITE" id="PS50893"/>
    </source>
</evidence>
<dbReference type="SUPFAM" id="SSF52540">
    <property type="entry name" value="P-loop containing nucleoside triphosphate hydrolases"/>
    <property type="match status" value="1"/>
</dbReference>
<dbReference type="Gene3D" id="3.40.50.300">
    <property type="entry name" value="P-loop containing nucleotide triphosphate hydrolases"/>
    <property type="match status" value="1"/>
</dbReference>
<dbReference type="InterPro" id="IPR003593">
    <property type="entry name" value="AAA+_ATPase"/>
</dbReference>
<keyword evidence="2" id="KW-0813">Transport</keyword>
<evidence type="ECO:0000256" key="3">
    <source>
        <dbReference type="ARBA" id="ARBA00022741"/>
    </source>
</evidence>
<dbReference type="GeneID" id="25146221"/>
<evidence type="ECO:0000313" key="7">
    <source>
        <dbReference type="EMBL" id="AHG00345.1"/>
    </source>
</evidence>
<dbReference type="Proteomes" id="UP000019024">
    <property type="component" value="Chromosome"/>
</dbReference>
<name>W0JT10_9EURY</name>
<dbReference type="SMART" id="SM00382">
    <property type="entry name" value="AAA"/>
    <property type="match status" value="1"/>
</dbReference>
<feature type="region of interest" description="Disordered" evidence="5">
    <location>
        <begin position="300"/>
        <end position="323"/>
    </location>
</feature>
<evidence type="ECO:0000256" key="2">
    <source>
        <dbReference type="ARBA" id="ARBA00022448"/>
    </source>
</evidence>
<reference evidence="7 8" key="1">
    <citation type="submission" date="2014-01" db="EMBL/GenBank/DDBJ databases">
        <authorList>
            <consortium name="DOE Joint Genome Institute"/>
            <person name="Anderson I."/>
            <person name="Huntemann M."/>
            <person name="Han J."/>
            <person name="Chen A."/>
            <person name="Kyrpides N."/>
            <person name="Mavromatis K."/>
            <person name="Markowitz V."/>
            <person name="Palaniappan K."/>
            <person name="Ivanova N."/>
            <person name="Schaumberg A."/>
            <person name="Pati A."/>
            <person name="Liolios K."/>
            <person name="Nordberg H.P."/>
            <person name="Cantor M.N."/>
            <person name="Hua S.X."/>
            <person name="Woyke T."/>
        </authorList>
    </citation>
    <scope>NUCLEOTIDE SEQUENCE [LARGE SCALE GENOMIC DNA]</scope>
    <source>
        <strain evidence="7 8">XH-48</strain>
    </source>
</reference>
<feature type="domain" description="ABC transporter" evidence="6">
    <location>
        <begin position="4"/>
        <end position="229"/>
    </location>
</feature>
<keyword evidence="8" id="KW-1185">Reference proteome</keyword>
<sequence length="323" mass="34351">MRAIHTKSLTREFGNITAVKSLDLKVPEGEIYGFLGPNGAGKSTTINMLLGFTPPSSGTGTVLGHDIEDESLAVRQSIGVLPEDFGMYERLTARKHVQFAVDTKGANDDPDVLLERVGLADAADRKAGGFSTGMKQRVALAMALVGDPDLLVLDEPSSGLDPNGAREMREIIRSENERGTTVFFSSHIMEQVEAICDRVGIMRDGRLVAEDTIDALKDQFAADSRLKVTVDAVESGVVSALESLEGVSDVSVDGTAISAALTDSRRKAPVINTVEETGAVVTDITSEEPSLEDLFAAFTNDTHSPADSAPREQAVVTEEESSA</sequence>
<dbReference type="GO" id="GO:0005524">
    <property type="term" value="F:ATP binding"/>
    <property type="evidence" value="ECO:0007669"/>
    <property type="project" value="UniProtKB-KW"/>
</dbReference>